<organism evidence="2 3">
    <name type="scientific">Campylobacter porcelli</name>
    <dbReference type="NCBI Taxonomy" id="1660073"/>
    <lineage>
        <taxon>Bacteria</taxon>
        <taxon>Pseudomonadati</taxon>
        <taxon>Campylobacterota</taxon>
        <taxon>Epsilonproteobacteria</taxon>
        <taxon>Campylobacterales</taxon>
        <taxon>Campylobacteraceae</taxon>
        <taxon>Campylobacter</taxon>
    </lineage>
</organism>
<feature type="coiled-coil region" evidence="1">
    <location>
        <begin position="142"/>
        <end position="207"/>
    </location>
</feature>
<dbReference type="EMBL" id="CP018790">
    <property type="protein sequence ID" value="ARR01449.1"/>
    <property type="molecule type" value="Genomic_DNA"/>
</dbReference>
<evidence type="ECO:0000313" key="2">
    <source>
        <dbReference type="EMBL" id="ARR01449.1"/>
    </source>
</evidence>
<gene>
    <name evidence="2" type="ORF">CSUIS_a0007</name>
</gene>
<sequence>MKILVFLLALNFVFAYDPQSISENDMKNLQVIDKDIYELSSKNYEQENFTEILNFIWENRVIKIEPILERFNLGLTGFVGKRTRRNTSEDYNDLHPYSYVGLQLEYKIIDPKEAREKKEEIIKQRTTIASVLRNFYTNKIKISALEDRIKILQMKENRLKIRVKNAVSNLDDRLENLKILHTAKLDIATLKSQNDELKNNLLLLVKSEFVSYLNFRLSQ</sequence>
<evidence type="ECO:0000313" key="3">
    <source>
        <dbReference type="Proteomes" id="UP000194260"/>
    </source>
</evidence>
<evidence type="ECO:0000256" key="1">
    <source>
        <dbReference type="SAM" id="Coils"/>
    </source>
</evidence>
<reference evidence="3" key="1">
    <citation type="journal article" date="2017" name="Genome Biol. Evol.">
        <title>Comparative Genomic Analysis Identifies a Campylobacter Clade Deficient in Selenium Metabolism.</title>
        <authorList>
            <person name="Miller W.G."/>
            <person name="Yee E."/>
            <person name="Lopes B.S."/>
            <person name="Chapman M.H."/>
            <person name="Huynh S."/>
            <person name="Bono J.L."/>
            <person name="Parker C.T."/>
            <person name="Strachan N.J.C."/>
            <person name="Forbes K.J."/>
        </authorList>
    </citation>
    <scope>NUCLEOTIDE SEQUENCE [LARGE SCALE GENOMIC DNA]</scope>
    <source>
        <strain evidence="3">RM6137</strain>
        <plasmid evidence="3">psuis6137</plasmid>
    </source>
</reference>
<proteinExistence type="predicted"/>
<dbReference type="KEGG" id="camy:CSUIS_a0007"/>
<keyword evidence="2" id="KW-0614">Plasmid</keyword>
<accession>A0A1X9SZA2</accession>
<keyword evidence="1" id="KW-0175">Coiled coil</keyword>
<protein>
    <submittedName>
        <fullName evidence="2">Uncharacterized protein</fullName>
    </submittedName>
</protein>
<dbReference type="RefSeq" id="WP_086298654.1">
    <property type="nucleotide sequence ID" value="NZ_CP018790.1"/>
</dbReference>
<name>A0A1X9SZA2_9BACT</name>
<dbReference type="Proteomes" id="UP000194260">
    <property type="component" value="Plasmid pSUIS6137"/>
</dbReference>
<geneLocation type="plasmid" evidence="3">
    <name>psuis6137</name>
</geneLocation>
<dbReference type="AlphaFoldDB" id="A0A1X9SZA2"/>